<evidence type="ECO:0000313" key="1">
    <source>
        <dbReference type="EMBL" id="RQN22942.1"/>
    </source>
</evidence>
<dbReference type="AlphaFoldDB" id="A0AAE8FS18"/>
<dbReference type="Proteomes" id="UP000273641">
    <property type="component" value="Unassembled WGS sequence"/>
</dbReference>
<protein>
    <submittedName>
        <fullName evidence="1">Uncharacterized protein</fullName>
    </submittedName>
</protein>
<reference evidence="1 2" key="1">
    <citation type="submission" date="2018-11" db="EMBL/GenBank/DDBJ databases">
        <title>Draft genome sequences of potential pathogenic Clostridium perfringens from environmental surface water in the North West Province, South Africa.</title>
        <authorList>
            <person name="Fourie J.C.J."/>
            <person name="Sanko T.J."/>
            <person name="Bezuidenhout C."/>
            <person name="Mienie C."/>
            <person name="Adeleke R."/>
        </authorList>
    </citation>
    <scope>NUCLEOTIDE SEQUENCE [LARGE SCALE GENOMIC DNA]</scope>
    <source>
        <strain evidence="1 2">SC4-C13</strain>
    </source>
</reference>
<dbReference type="EMBL" id="RQNR01000012">
    <property type="protein sequence ID" value="RQN22942.1"/>
    <property type="molecule type" value="Genomic_DNA"/>
</dbReference>
<accession>A0AAE8FS18</accession>
<name>A0AAE8FS18_CLOPF</name>
<evidence type="ECO:0000313" key="2">
    <source>
        <dbReference type="Proteomes" id="UP000273641"/>
    </source>
</evidence>
<sequence length="292" mass="34095">MRNTKKKANKNNCNILNKCNATIYTYDSWVKCYGNDDWDTYIENNEPILRLESILENLEYHQGVVPKEVLFCTIDDKYFKWLKDVNETDNELSRSHYASLMSREVAIELWNKYELGLTMDILYIPFTFMYPKGNAPLLNIDLSDKLVNSLEEDLSKKLTISSVKVLNKAVRADYLLRYEDELVEYMHSPETSRLPTDLAKNEDYNVIHRFIPCLYTQSHSPIYTEKDIDSVINEEENRITLNLSDKTKKLLAELNKDSVLDLPKILLDSEDVIEMLETIQELLGLEPNVVFK</sequence>
<organism evidence="1 2">
    <name type="scientific">Clostridium perfringens</name>
    <dbReference type="NCBI Taxonomy" id="1502"/>
    <lineage>
        <taxon>Bacteria</taxon>
        <taxon>Bacillati</taxon>
        <taxon>Bacillota</taxon>
        <taxon>Clostridia</taxon>
        <taxon>Eubacteriales</taxon>
        <taxon>Clostridiaceae</taxon>
        <taxon>Clostridium</taxon>
    </lineage>
</organism>
<gene>
    <name evidence="1" type="ORF">EHZ11_14975</name>
</gene>
<dbReference type="RefSeq" id="WP_124228933.1">
    <property type="nucleotide sequence ID" value="NZ_CP148678.1"/>
</dbReference>
<proteinExistence type="predicted"/>
<comment type="caution">
    <text evidence="1">The sequence shown here is derived from an EMBL/GenBank/DDBJ whole genome shotgun (WGS) entry which is preliminary data.</text>
</comment>